<keyword evidence="1" id="KW-1133">Transmembrane helix</keyword>
<organism evidence="2 3">
    <name type="scientific">Gossypium arboreum</name>
    <name type="common">Tree cotton</name>
    <name type="synonym">Gossypium nanking</name>
    <dbReference type="NCBI Taxonomy" id="29729"/>
    <lineage>
        <taxon>Eukaryota</taxon>
        <taxon>Viridiplantae</taxon>
        <taxon>Streptophyta</taxon>
        <taxon>Embryophyta</taxon>
        <taxon>Tracheophyta</taxon>
        <taxon>Spermatophyta</taxon>
        <taxon>Magnoliopsida</taxon>
        <taxon>eudicotyledons</taxon>
        <taxon>Gunneridae</taxon>
        <taxon>Pentapetalae</taxon>
        <taxon>rosids</taxon>
        <taxon>malvids</taxon>
        <taxon>Malvales</taxon>
        <taxon>Malvaceae</taxon>
        <taxon>Malvoideae</taxon>
        <taxon>Gossypium</taxon>
    </lineage>
</organism>
<dbReference type="Proteomes" id="UP001358586">
    <property type="component" value="Chromosome 13"/>
</dbReference>
<evidence type="ECO:0000256" key="1">
    <source>
        <dbReference type="SAM" id="Phobius"/>
    </source>
</evidence>
<keyword evidence="1" id="KW-0472">Membrane</keyword>
<dbReference type="EMBL" id="JARKNE010000013">
    <property type="protein sequence ID" value="KAK5772043.1"/>
    <property type="molecule type" value="Genomic_DNA"/>
</dbReference>
<keyword evidence="1" id="KW-0812">Transmembrane</keyword>
<evidence type="ECO:0000313" key="3">
    <source>
        <dbReference type="Proteomes" id="UP001358586"/>
    </source>
</evidence>
<accession>A0ABR0MFY8</accession>
<feature type="transmembrane region" description="Helical" evidence="1">
    <location>
        <begin position="177"/>
        <end position="197"/>
    </location>
</feature>
<sequence length="200" mass="22656">MFHCIDYWWIDSIQFDRQPDLALIMFNNITKGIEKEMSTNITLPHGISLSYIFRQLRINTNEDTPLTSNQPISYMALHHSSYHFNANSDEWIKSGLPTAHEDDDAEGAFEDVLTSEHVPSPKHVPLPVAPSQATYSYPNINGAILDALHSLSNNLRGYRDVVNTMLLSLEMQMASLLAHYPLTPPFFLLVMMIRIVIAPS</sequence>
<keyword evidence="3" id="KW-1185">Reference proteome</keyword>
<evidence type="ECO:0000313" key="2">
    <source>
        <dbReference type="EMBL" id="KAK5772043.1"/>
    </source>
</evidence>
<comment type="caution">
    <text evidence="2">The sequence shown here is derived from an EMBL/GenBank/DDBJ whole genome shotgun (WGS) entry which is preliminary data.</text>
</comment>
<gene>
    <name evidence="2" type="ORF">PVK06_048304</name>
</gene>
<protein>
    <submittedName>
        <fullName evidence="2">Uncharacterized protein</fullName>
    </submittedName>
</protein>
<name>A0ABR0MFY8_GOSAR</name>
<reference evidence="2 3" key="1">
    <citation type="submission" date="2023-03" db="EMBL/GenBank/DDBJ databases">
        <title>WGS of Gossypium arboreum.</title>
        <authorList>
            <person name="Yu D."/>
        </authorList>
    </citation>
    <scope>NUCLEOTIDE SEQUENCE [LARGE SCALE GENOMIC DNA]</scope>
    <source>
        <tissue evidence="2">Leaf</tissue>
    </source>
</reference>
<proteinExistence type="predicted"/>